<gene>
    <name evidence="3" type="ORF">J2W91_004451</name>
</gene>
<dbReference type="GO" id="GO:0019202">
    <property type="term" value="F:amino acid kinase activity"/>
    <property type="evidence" value="ECO:0007669"/>
    <property type="project" value="TreeGrafter"/>
</dbReference>
<dbReference type="InterPro" id="IPR002575">
    <property type="entry name" value="Aminoglycoside_PTrfase"/>
</dbReference>
<dbReference type="Pfam" id="PF01636">
    <property type="entry name" value="APH"/>
    <property type="match status" value="1"/>
</dbReference>
<reference evidence="3" key="1">
    <citation type="submission" date="2023-07" db="EMBL/GenBank/DDBJ databases">
        <title>Sorghum-associated microbial communities from plants grown in Nebraska, USA.</title>
        <authorList>
            <person name="Schachtman D."/>
        </authorList>
    </citation>
    <scope>NUCLEOTIDE SEQUENCE</scope>
    <source>
        <strain evidence="3">BE80</strain>
    </source>
</reference>
<evidence type="ECO:0000313" key="4">
    <source>
        <dbReference type="Proteomes" id="UP001254832"/>
    </source>
</evidence>
<organism evidence="3 4">
    <name type="scientific">Paenibacillus amylolyticus</name>
    <dbReference type="NCBI Taxonomy" id="1451"/>
    <lineage>
        <taxon>Bacteria</taxon>
        <taxon>Bacillati</taxon>
        <taxon>Bacillota</taxon>
        <taxon>Bacilli</taxon>
        <taxon>Bacillales</taxon>
        <taxon>Paenibacillaceae</taxon>
        <taxon>Paenibacillus</taxon>
    </lineage>
</organism>
<evidence type="ECO:0000313" key="3">
    <source>
        <dbReference type="EMBL" id="MDR6725946.1"/>
    </source>
</evidence>
<sequence length="328" mass="38582">MLKLKYLFHNHDLAEMILKQWDYDAESLDMFQHYRISSNAVYPFRFQDEVRLLRFAPVDEKDKSNIEAELAFLHELHRHQYGALEAVPAHTGEELVQVHTPWGAYYASVFKRVPGISLARVDLDETIVHGYGQALGELHIVSRQYVPEHTGRWTYAEVLDWMQGVLEQFSDELEALNEVNAVRTMLASWPVTKQNFGLIHYDFELDNIFYDQANHAFYAIDFDDAMVHWYAMDVQQSLDSLQEEIEPEHWERMKQSFMQGYWSVSEETVDMETMFPACRRFANLYGYVRILRSAAQQWAHEPEWMCGLRERLEKALVEKAKLFGQPLS</sequence>
<evidence type="ECO:0000259" key="2">
    <source>
        <dbReference type="Pfam" id="PF01636"/>
    </source>
</evidence>
<dbReference type="PANTHER" id="PTHR21064">
    <property type="entry name" value="AMINOGLYCOSIDE PHOSPHOTRANSFERASE DOMAIN-CONTAINING PROTEIN-RELATED"/>
    <property type="match status" value="1"/>
</dbReference>
<dbReference type="InterPro" id="IPR011009">
    <property type="entry name" value="Kinase-like_dom_sf"/>
</dbReference>
<comment type="similarity">
    <text evidence="1">Belongs to the pseudomonas-type ThrB family.</text>
</comment>
<dbReference type="EMBL" id="JAVDTR010000014">
    <property type="protein sequence ID" value="MDR6725946.1"/>
    <property type="molecule type" value="Genomic_DNA"/>
</dbReference>
<comment type="caution">
    <text evidence="3">The sequence shown here is derived from an EMBL/GenBank/DDBJ whole genome shotgun (WGS) entry which is preliminary data.</text>
</comment>
<evidence type="ECO:0000256" key="1">
    <source>
        <dbReference type="ARBA" id="ARBA00038240"/>
    </source>
</evidence>
<feature type="domain" description="Aminoglycoside phosphotransferase" evidence="2">
    <location>
        <begin position="44"/>
        <end position="246"/>
    </location>
</feature>
<dbReference type="Proteomes" id="UP001254832">
    <property type="component" value="Unassembled WGS sequence"/>
</dbReference>
<protein>
    <submittedName>
        <fullName evidence="3">Ser/Thr protein kinase RdoA (MazF antagonist)</fullName>
    </submittedName>
</protein>
<dbReference type="PANTHER" id="PTHR21064:SF6">
    <property type="entry name" value="AMINOGLYCOSIDE PHOSPHOTRANSFERASE DOMAIN-CONTAINING PROTEIN"/>
    <property type="match status" value="1"/>
</dbReference>
<keyword evidence="3" id="KW-0418">Kinase</keyword>
<dbReference type="InterPro" id="IPR050249">
    <property type="entry name" value="Pseudomonas-type_ThrB"/>
</dbReference>
<dbReference type="Gene3D" id="3.90.1200.10">
    <property type="match status" value="1"/>
</dbReference>
<name>A0AAP5LP52_PAEAM</name>
<dbReference type="RefSeq" id="WP_310143622.1">
    <property type="nucleotide sequence ID" value="NZ_JAVDTR010000014.1"/>
</dbReference>
<proteinExistence type="inferred from homology"/>
<dbReference type="AlphaFoldDB" id="A0AAP5LP52"/>
<accession>A0AAP5LP52</accession>
<keyword evidence="3" id="KW-0808">Transferase</keyword>
<dbReference type="SUPFAM" id="SSF56112">
    <property type="entry name" value="Protein kinase-like (PK-like)"/>
    <property type="match status" value="1"/>
</dbReference>